<evidence type="ECO:0000256" key="4">
    <source>
        <dbReference type="ARBA" id="ARBA00023004"/>
    </source>
</evidence>
<keyword evidence="7" id="KW-1185">Reference proteome</keyword>
<gene>
    <name evidence="6" type="ORF">ACFPQA_07315</name>
</gene>
<dbReference type="PANTHER" id="PTHR36438:SF1">
    <property type="entry name" value="IRON-SULFUR CLUSTER REPAIR PROTEIN YTFE"/>
    <property type="match status" value="1"/>
</dbReference>
<proteinExistence type="predicted"/>
<reference evidence="7" key="1">
    <citation type="journal article" date="2019" name="Int. J. Syst. Evol. Microbiol.">
        <title>The Global Catalogue of Microorganisms (GCM) 10K type strain sequencing project: providing services to taxonomists for standard genome sequencing and annotation.</title>
        <authorList>
            <consortium name="The Broad Institute Genomics Platform"/>
            <consortium name="The Broad Institute Genome Sequencing Center for Infectious Disease"/>
            <person name="Wu L."/>
            <person name="Ma J."/>
        </authorList>
    </citation>
    <scope>NUCLEOTIDE SEQUENCE [LARGE SCALE GENOMIC DNA]</scope>
    <source>
        <strain evidence="7">CGMCC 4.1799</strain>
    </source>
</reference>
<sequence>MNKVLHSSSRAATEDLPTESLIEHILTRFHDVHRDQLPELIRLSERVERVHGGHPLCPSGLTGQLQDMQAELESHMAKEEQILFPMIARGIQGMAAGPVSVMRHEHDDHGQALEAILDTTDTLSIPEDACKTWQALYEGIKTFRDDLLAHIQLENNVLFTRVDGGMGGASHG</sequence>
<dbReference type="EMBL" id="JBHSNL010000001">
    <property type="protein sequence ID" value="MFC5544854.1"/>
    <property type="molecule type" value="Genomic_DNA"/>
</dbReference>
<dbReference type="Gene3D" id="1.20.120.520">
    <property type="entry name" value="nmb1532 protein domain like"/>
    <property type="match status" value="1"/>
</dbReference>
<organism evidence="6 7">
    <name type="scientific">Marinobacter koreensis</name>
    <dbReference type="NCBI Taxonomy" id="335974"/>
    <lineage>
        <taxon>Bacteria</taxon>
        <taxon>Pseudomonadati</taxon>
        <taxon>Pseudomonadota</taxon>
        <taxon>Gammaproteobacteria</taxon>
        <taxon>Pseudomonadales</taxon>
        <taxon>Marinobacteraceae</taxon>
        <taxon>Marinobacter</taxon>
    </lineage>
</organism>
<keyword evidence="4" id="KW-0408">Iron</keyword>
<dbReference type="RefSeq" id="WP_379883271.1">
    <property type="nucleotide sequence ID" value="NZ_JAKZAJ010000001.1"/>
</dbReference>
<keyword evidence="2" id="KW-0963">Cytoplasm</keyword>
<dbReference type="Pfam" id="PF01814">
    <property type="entry name" value="Hemerythrin"/>
    <property type="match status" value="1"/>
</dbReference>
<evidence type="ECO:0000256" key="3">
    <source>
        <dbReference type="ARBA" id="ARBA00022723"/>
    </source>
</evidence>
<protein>
    <submittedName>
        <fullName evidence="6">Hemerythrin domain-containing protein</fullName>
    </submittedName>
</protein>
<dbReference type="PANTHER" id="PTHR36438">
    <property type="entry name" value="IRON-SULFUR CLUSTER REPAIR PROTEIN YTFE"/>
    <property type="match status" value="1"/>
</dbReference>
<dbReference type="InterPro" id="IPR012312">
    <property type="entry name" value="Hemerythrin-like"/>
</dbReference>
<dbReference type="InterPro" id="IPR019903">
    <property type="entry name" value="RIC_family"/>
</dbReference>
<feature type="domain" description="Hemerythrin-like" evidence="5">
    <location>
        <begin position="23"/>
        <end position="161"/>
    </location>
</feature>
<evidence type="ECO:0000256" key="2">
    <source>
        <dbReference type="ARBA" id="ARBA00022490"/>
    </source>
</evidence>
<evidence type="ECO:0000259" key="5">
    <source>
        <dbReference type="Pfam" id="PF01814"/>
    </source>
</evidence>
<accession>A0ABW0RKX2</accession>
<comment type="subcellular location">
    <subcellularLocation>
        <location evidence="1">Cytoplasm</location>
    </subcellularLocation>
</comment>
<dbReference type="CDD" id="cd12108">
    <property type="entry name" value="Hr-like"/>
    <property type="match status" value="1"/>
</dbReference>
<evidence type="ECO:0000256" key="1">
    <source>
        <dbReference type="ARBA" id="ARBA00004496"/>
    </source>
</evidence>
<keyword evidence="3" id="KW-0479">Metal-binding</keyword>
<name>A0ABW0RKX2_9GAMM</name>
<evidence type="ECO:0000313" key="6">
    <source>
        <dbReference type="EMBL" id="MFC5544854.1"/>
    </source>
</evidence>
<dbReference type="Proteomes" id="UP001596055">
    <property type="component" value="Unassembled WGS sequence"/>
</dbReference>
<comment type="caution">
    <text evidence="6">The sequence shown here is derived from an EMBL/GenBank/DDBJ whole genome shotgun (WGS) entry which is preliminary data.</text>
</comment>
<evidence type="ECO:0000313" key="7">
    <source>
        <dbReference type="Proteomes" id="UP001596055"/>
    </source>
</evidence>